<dbReference type="PANTHER" id="PTHR38602:SF1">
    <property type="entry name" value="INNER MEMBRANE PROTEIN"/>
    <property type="match status" value="1"/>
</dbReference>
<keyword evidence="1" id="KW-0472">Membrane</keyword>
<keyword evidence="3" id="KW-1185">Reference proteome</keyword>
<name>A0ABP9R1M9_9RHOO</name>
<accession>A0ABP9R1M9</accession>
<protein>
    <recommendedName>
        <fullName evidence="4">DUF2065 domain-containing protein</fullName>
    </recommendedName>
</protein>
<comment type="caution">
    <text evidence="2">The sequence shown here is derived from an EMBL/GenBank/DDBJ whole genome shotgun (WGS) entry which is preliminary data.</text>
</comment>
<evidence type="ECO:0000313" key="2">
    <source>
        <dbReference type="EMBL" id="GAA5170517.1"/>
    </source>
</evidence>
<gene>
    <name evidence="2" type="ORF">GCM10025770_33560</name>
</gene>
<dbReference type="Proteomes" id="UP001500547">
    <property type="component" value="Unassembled WGS sequence"/>
</dbReference>
<dbReference type="PANTHER" id="PTHR38602">
    <property type="entry name" value="INNER MEMBRANE PROTEIN-RELATED"/>
    <property type="match status" value="1"/>
</dbReference>
<reference evidence="3" key="1">
    <citation type="journal article" date="2019" name="Int. J. Syst. Evol. Microbiol.">
        <title>The Global Catalogue of Microorganisms (GCM) 10K type strain sequencing project: providing services to taxonomists for standard genome sequencing and annotation.</title>
        <authorList>
            <consortium name="The Broad Institute Genomics Platform"/>
            <consortium name="The Broad Institute Genome Sequencing Center for Infectious Disease"/>
            <person name="Wu L."/>
            <person name="Ma J."/>
        </authorList>
    </citation>
    <scope>NUCLEOTIDE SEQUENCE [LARGE SCALE GENOMIC DNA]</scope>
    <source>
        <strain evidence="3">JCM 18715</strain>
    </source>
</reference>
<keyword evidence="1" id="KW-0812">Transmembrane</keyword>
<organism evidence="2 3">
    <name type="scientific">Viridibacterium curvum</name>
    <dbReference type="NCBI Taxonomy" id="1101404"/>
    <lineage>
        <taxon>Bacteria</taxon>
        <taxon>Pseudomonadati</taxon>
        <taxon>Pseudomonadota</taxon>
        <taxon>Betaproteobacteria</taxon>
        <taxon>Rhodocyclales</taxon>
        <taxon>Rhodocyclaceae</taxon>
        <taxon>Viridibacterium</taxon>
    </lineage>
</organism>
<evidence type="ECO:0008006" key="4">
    <source>
        <dbReference type="Google" id="ProtNLM"/>
    </source>
</evidence>
<dbReference type="RefSeq" id="WP_345534266.1">
    <property type="nucleotide sequence ID" value="NZ_BAABLD010000017.1"/>
</dbReference>
<sequence>MLVTLLTALAVMLVLEGLFPLAFPSHWRKMFERLTRLADGQVRFMGLMSMLTGLILLFVVL</sequence>
<keyword evidence="1" id="KW-1133">Transmembrane helix</keyword>
<feature type="transmembrane region" description="Helical" evidence="1">
    <location>
        <begin position="41"/>
        <end position="60"/>
    </location>
</feature>
<evidence type="ECO:0000256" key="1">
    <source>
        <dbReference type="SAM" id="Phobius"/>
    </source>
</evidence>
<proteinExistence type="predicted"/>
<dbReference type="Pfam" id="PF09838">
    <property type="entry name" value="DUF2065"/>
    <property type="match status" value="1"/>
</dbReference>
<dbReference type="EMBL" id="BAABLD010000017">
    <property type="protein sequence ID" value="GAA5170517.1"/>
    <property type="molecule type" value="Genomic_DNA"/>
</dbReference>
<dbReference type="InterPro" id="IPR019201">
    <property type="entry name" value="DUF2065"/>
</dbReference>
<evidence type="ECO:0000313" key="3">
    <source>
        <dbReference type="Proteomes" id="UP001500547"/>
    </source>
</evidence>